<feature type="compositionally biased region" description="Polar residues" evidence="1">
    <location>
        <begin position="356"/>
        <end position="365"/>
    </location>
</feature>
<feature type="compositionally biased region" description="Polar residues" evidence="1">
    <location>
        <begin position="149"/>
        <end position="168"/>
    </location>
</feature>
<feature type="region of interest" description="Disordered" evidence="1">
    <location>
        <begin position="402"/>
        <end position="421"/>
    </location>
</feature>
<dbReference type="EMBL" id="MLYV02000162">
    <property type="protein sequence ID" value="PSS34017.1"/>
    <property type="molecule type" value="Genomic_DNA"/>
</dbReference>
<organism evidence="2 3">
    <name type="scientific">Hermanssonia centrifuga</name>
    <dbReference type="NCBI Taxonomy" id="98765"/>
    <lineage>
        <taxon>Eukaryota</taxon>
        <taxon>Fungi</taxon>
        <taxon>Dikarya</taxon>
        <taxon>Basidiomycota</taxon>
        <taxon>Agaricomycotina</taxon>
        <taxon>Agaricomycetes</taxon>
        <taxon>Polyporales</taxon>
        <taxon>Meruliaceae</taxon>
        <taxon>Hermanssonia</taxon>
    </lineage>
</organism>
<sequence length="669" mass="75836">MGNRFSVAKDEQDEAEFRQLVEAVESAQRRVGANDVEAYPRYNNGQGVMNQVRYQNIQLPSSYTEYDDPRDAQAGYPARLNDVYTNEKVSPVQIFAPPVQPECCAVLPDGEFALTCIPISHHYPETNRSPSLRAAPPGTVIVPLDRCASTRSDSPTNHFNARTGSWSPVSLVPGPSSEFQVKLESPQPRRVQRSLSERSEEDRDETQVPDQVVRGRTRKTVALGGRRPRTSTGSPPSIWLRRRSRDRDNSNGGSRSRRSPSLCIALQSSDSLPASAAEATPPRSPVRVIVRARSGSRRSYRVVSTARSRRSRSPIILRDTQRCTARSRGSTSMSPMILEGRRRRRPSRSPRVVPTARSQGFMRSTSRAHRDIVKSARFHGWERSRTPSIEEYVQNTANMVTCDSRSRSPRGIISRSRSRSPLRVIRSRSPLPTTTEALAETPVAIKLQSIVTCLEKITHEIAQGQEANLRAVRERDEYILHLLREMEQKLTKHTNHRPRSPSINSDGAIHVIKRRETRSSLRSLEVKKLEDVALKAYPNIPYAAGLRLATQKQPFTCTLEWKPAWQVFPLKAFRGSDFAYLKIQSDWDDEALLSELGRVYDRLRTFWRKWFSLRSLHYHGTGVLSRSTFSEKLAADDVCFESLIIRSYTLNELARRVSALRKTCAYDIF</sequence>
<protein>
    <submittedName>
        <fullName evidence="2">Uncharacterized protein</fullName>
    </submittedName>
</protein>
<feature type="region of interest" description="Disordered" evidence="1">
    <location>
        <begin position="340"/>
        <end position="368"/>
    </location>
</feature>
<accession>A0A2R6RVG3</accession>
<evidence type="ECO:0000313" key="3">
    <source>
        <dbReference type="Proteomes" id="UP000186601"/>
    </source>
</evidence>
<feature type="compositionally biased region" description="Low complexity" evidence="1">
    <location>
        <begin position="409"/>
        <end position="421"/>
    </location>
</feature>
<dbReference type="STRING" id="98765.A0A2R6RVG3"/>
<reference evidence="2 3" key="1">
    <citation type="submission" date="2018-02" db="EMBL/GenBank/DDBJ databases">
        <title>Genome sequence of the basidiomycete white-rot fungus Phlebia centrifuga.</title>
        <authorList>
            <person name="Granchi Z."/>
            <person name="Peng M."/>
            <person name="de Vries R.P."/>
            <person name="Hilden K."/>
            <person name="Makela M.R."/>
            <person name="Grigoriev I."/>
            <person name="Riley R."/>
        </authorList>
    </citation>
    <scope>NUCLEOTIDE SEQUENCE [LARGE SCALE GENOMIC DNA]</scope>
    <source>
        <strain evidence="2 3">FBCC195</strain>
    </source>
</reference>
<feature type="region of interest" description="Disordered" evidence="1">
    <location>
        <begin position="148"/>
        <end position="262"/>
    </location>
</feature>
<dbReference type="AlphaFoldDB" id="A0A2R6RVG3"/>
<dbReference type="Proteomes" id="UP000186601">
    <property type="component" value="Unassembled WGS sequence"/>
</dbReference>
<evidence type="ECO:0000313" key="2">
    <source>
        <dbReference type="EMBL" id="PSS34017.1"/>
    </source>
</evidence>
<evidence type="ECO:0000256" key="1">
    <source>
        <dbReference type="SAM" id="MobiDB-lite"/>
    </source>
</evidence>
<keyword evidence="3" id="KW-1185">Reference proteome</keyword>
<dbReference type="OrthoDB" id="9988102at2759"/>
<proteinExistence type="predicted"/>
<comment type="caution">
    <text evidence="2">The sequence shown here is derived from an EMBL/GenBank/DDBJ whole genome shotgun (WGS) entry which is preliminary data.</text>
</comment>
<gene>
    <name evidence="2" type="ORF">PHLCEN_2v1921</name>
</gene>
<name>A0A2R6RVG3_9APHY</name>